<dbReference type="EMBL" id="AFQF01004218">
    <property type="protein sequence ID" value="EGU73747.1"/>
    <property type="molecule type" value="Genomic_DNA"/>
</dbReference>
<proteinExistence type="predicted"/>
<protein>
    <submittedName>
        <fullName evidence="2">Uncharacterized protein</fullName>
    </submittedName>
</protein>
<name>F9GAQ9_FUSOF</name>
<feature type="transmembrane region" description="Helical" evidence="1">
    <location>
        <begin position="29"/>
        <end position="50"/>
    </location>
</feature>
<organism evidence="2">
    <name type="scientific">Fusarium oxysporum (strain Fo5176)</name>
    <name type="common">Fusarium vascular wilt</name>
    <dbReference type="NCBI Taxonomy" id="660025"/>
    <lineage>
        <taxon>Eukaryota</taxon>
        <taxon>Fungi</taxon>
        <taxon>Dikarya</taxon>
        <taxon>Ascomycota</taxon>
        <taxon>Pezizomycotina</taxon>
        <taxon>Sordariomycetes</taxon>
        <taxon>Hypocreomycetidae</taxon>
        <taxon>Hypocreales</taxon>
        <taxon>Nectriaceae</taxon>
        <taxon>Fusarium</taxon>
        <taxon>Fusarium oxysporum species complex</taxon>
    </lineage>
</organism>
<evidence type="ECO:0000256" key="1">
    <source>
        <dbReference type="SAM" id="Phobius"/>
    </source>
</evidence>
<accession>F9GAQ9</accession>
<keyword evidence="1" id="KW-0812">Transmembrane</keyword>
<keyword evidence="1" id="KW-1133">Transmembrane helix</keyword>
<dbReference type="AlphaFoldDB" id="F9GAQ9"/>
<keyword evidence="1" id="KW-0472">Membrane</keyword>
<comment type="caution">
    <text evidence="2">The sequence shown here is derived from an EMBL/GenBank/DDBJ whole genome shotgun (WGS) entry which is preliminary data.</text>
</comment>
<reference evidence="2" key="1">
    <citation type="journal article" date="2012" name="Mol. Plant Microbe Interact.">
        <title>A highly conserved effector in Fusarium oxysporum is required for full virulence on Arabidopsis.</title>
        <authorList>
            <person name="Thatcher L.F."/>
            <person name="Gardiner D.M."/>
            <person name="Kazan K."/>
            <person name="Manners J."/>
        </authorList>
    </citation>
    <scope>NUCLEOTIDE SEQUENCE [LARGE SCALE GENOMIC DNA]</scope>
    <source>
        <strain evidence="2">Fo5176</strain>
    </source>
</reference>
<gene>
    <name evidence="2" type="ORF">FOXB_15741</name>
</gene>
<evidence type="ECO:0000313" key="2">
    <source>
        <dbReference type="EMBL" id="EGU73747.1"/>
    </source>
</evidence>
<sequence length="238" mass="26429">MASPHVSFVCYSTRQRIPHFLTANAFSGLMLYCGYVSGVVFQFKLLFILWGGLKLCQRELNYPNWYFSLDSDLLHPTVQWNAKSIRSWDANTYCIPLYQFMPRVITASPFLAAVVNADRHRLCACQVASDGVIDDAKTQEVVMNSKGQLIYSNYFWKRSDGAHFGGRYFHVLEGTNKWGGNSASDDGWIGGDEANGKCLDAGAADTTCFNARDWKRCGEGADGCFNSYGSTDGNGNIV</sequence>